<dbReference type="OrthoDB" id="327939at2"/>
<dbReference type="AlphaFoldDB" id="G8NTF5"/>
<sequence>MRAGLIVMGVFYVAAGTAHFIATRVYESIMPAYLPAHHELVLLSGVAEIAGGLGVLIPRTRQAAAWGIVLLLVAVMPANVWMAQHPELYTNIPRWVIWFRLPLQLPLIWWAWLYTRSSVEFDLLAQEQ</sequence>
<evidence type="ECO:0000313" key="2">
    <source>
        <dbReference type="EMBL" id="AEU35187.1"/>
    </source>
</evidence>
<keyword evidence="1" id="KW-0472">Membrane</keyword>
<keyword evidence="1" id="KW-0812">Transmembrane</keyword>
<name>G8NTF5_GRAMM</name>
<feature type="transmembrane region" description="Helical" evidence="1">
    <location>
        <begin position="63"/>
        <end position="83"/>
    </location>
</feature>
<feature type="transmembrane region" description="Helical" evidence="1">
    <location>
        <begin position="38"/>
        <end position="57"/>
    </location>
</feature>
<feature type="transmembrane region" description="Helical" evidence="1">
    <location>
        <begin position="95"/>
        <end position="114"/>
    </location>
</feature>
<dbReference type="RefSeq" id="WP_014264069.1">
    <property type="nucleotide sequence ID" value="NC_016631.1"/>
</dbReference>
<keyword evidence="1" id="KW-1133">Transmembrane helix</keyword>
<feature type="transmembrane region" description="Helical" evidence="1">
    <location>
        <begin position="6"/>
        <end position="26"/>
    </location>
</feature>
<dbReference type="EMBL" id="CP003130">
    <property type="protein sequence ID" value="AEU35187.1"/>
    <property type="molecule type" value="Genomic_DNA"/>
</dbReference>
<evidence type="ECO:0000256" key="1">
    <source>
        <dbReference type="SAM" id="Phobius"/>
    </source>
</evidence>
<gene>
    <name evidence="2" type="ordered locus">AciX8_0838</name>
</gene>
<dbReference type="KEGG" id="gma:AciX8_0838"/>
<dbReference type="PANTHER" id="PTHR36974:SF1">
    <property type="entry name" value="DOXX FAMILY MEMBRANE PROTEIN"/>
    <property type="match status" value="1"/>
</dbReference>
<dbReference type="Proteomes" id="UP000007113">
    <property type="component" value="Chromosome"/>
</dbReference>
<evidence type="ECO:0000313" key="3">
    <source>
        <dbReference type="Proteomes" id="UP000007113"/>
    </source>
</evidence>
<dbReference type="PANTHER" id="PTHR36974">
    <property type="entry name" value="MEMBRANE PROTEIN-RELATED"/>
    <property type="match status" value="1"/>
</dbReference>
<accession>G8NTF5</accession>
<keyword evidence="3" id="KW-1185">Reference proteome</keyword>
<reference evidence="2 3" key="1">
    <citation type="submission" date="2011-11" db="EMBL/GenBank/DDBJ databases">
        <title>Complete sequence of Granulicella mallensis MP5ACTX8.</title>
        <authorList>
            <consortium name="US DOE Joint Genome Institute"/>
            <person name="Lucas S."/>
            <person name="Copeland A."/>
            <person name="Lapidus A."/>
            <person name="Cheng J.-F."/>
            <person name="Goodwin L."/>
            <person name="Pitluck S."/>
            <person name="Peters L."/>
            <person name="Lu M."/>
            <person name="Detter J.C."/>
            <person name="Han C."/>
            <person name="Tapia R."/>
            <person name="Land M."/>
            <person name="Hauser L."/>
            <person name="Kyrpides N."/>
            <person name="Ivanova N."/>
            <person name="Mikhailova N."/>
            <person name="Pagani I."/>
            <person name="Rawat S."/>
            <person name="Mannisto M."/>
            <person name="Haggblom M."/>
            <person name="Woyke T."/>
        </authorList>
    </citation>
    <scope>NUCLEOTIDE SEQUENCE [LARGE SCALE GENOMIC DNA]</scope>
    <source>
        <strain evidence="3">ATCC BAA-1857 / DSM 23137 / MP5ACTX8</strain>
    </source>
</reference>
<organism evidence="2 3">
    <name type="scientific">Granulicella mallensis (strain ATCC BAA-1857 / DSM 23137 / MP5ACTX8)</name>
    <dbReference type="NCBI Taxonomy" id="682795"/>
    <lineage>
        <taxon>Bacteria</taxon>
        <taxon>Pseudomonadati</taxon>
        <taxon>Acidobacteriota</taxon>
        <taxon>Terriglobia</taxon>
        <taxon>Terriglobales</taxon>
        <taxon>Acidobacteriaceae</taxon>
        <taxon>Granulicella</taxon>
    </lineage>
</organism>
<evidence type="ECO:0008006" key="4">
    <source>
        <dbReference type="Google" id="ProtNLM"/>
    </source>
</evidence>
<proteinExistence type="predicted"/>
<dbReference type="eggNOG" id="COG4270">
    <property type="taxonomic scope" value="Bacteria"/>
</dbReference>
<dbReference type="HOGENOM" id="CLU_128738_4_1_0"/>
<protein>
    <recommendedName>
        <fullName evidence="4">DoxX family protein</fullName>
    </recommendedName>
</protein>